<feature type="transmembrane region" description="Helical" evidence="1">
    <location>
        <begin position="427"/>
        <end position="449"/>
    </location>
</feature>
<proteinExistence type="predicted"/>
<keyword evidence="4" id="KW-1185">Reference proteome</keyword>
<protein>
    <submittedName>
        <fullName evidence="3">Uncharacterized protein</fullName>
    </submittedName>
</protein>
<accession>A0A6J8B6P3</accession>
<feature type="signal peptide" evidence="2">
    <location>
        <begin position="1"/>
        <end position="19"/>
    </location>
</feature>
<name>A0A6J8B6P3_MYTCO</name>
<keyword evidence="1" id="KW-1133">Transmembrane helix</keyword>
<evidence type="ECO:0000313" key="4">
    <source>
        <dbReference type="Proteomes" id="UP000507470"/>
    </source>
</evidence>
<dbReference type="Proteomes" id="UP000507470">
    <property type="component" value="Unassembled WGS sequence"/>
</dbReference>
<reference evidence="3 4" key="1">
    <citation type="submission" date="2020-06" db="EMBL/GenBank/DDBJ databases">
        <authorList>
            <person name="Li R."/>
            <person name="Bekaert M."/>
        </authorList>
    </citation>
    <scope>NUCLEOTIDE SEQUENCE [LARGE SCALE GENOMIC DNA]</scope>
    <source>
        <strain evidence="4">wild</strain>
    </source>
</reference>
<keyword evidence="1" id="KW-0812">Transmembrane</keyword>
<dbReference type="AlphaFoldDB" id="A0A6J8B6P3"/>
<sequence>MKTSILILHILCSSTLTLTELKGKESKHKIAKRNAQALQIAIDQLIKTSADLKTAYVNNDLETAGDVGLTLVESMPIIGDIVHVLNNNPDPSFDFKSGLITINDNLKVLNTKIKKIGVRVEELSKTIDLSVIKNQVATDKREISNCYADLLLFLPNPLSNAEQDRLIDCYSKFSYVRQVGGILRNDKLTFMQKPIFDQIIDITGYCDGARIEDVFGFLLGIYIEGCTALITSEVLKYGNKSTTYRVECKTTIQASRNLLIEILINCKLESCSKYIQAMTNMLKMDQASNIESQLKAIFPWFNFVIVMLRKEVSSGIALYNLHVFNYLTLSSSDVVYRVLIWAPTANSTTSGDNTYGVGYKENEMEFIYNGINLHKTTINGLTQLTGFHDNISYFQTFCSRDVNIADSEVGTNIKDLPSILQTDTSFAGWKIAVIIISLVILLVVIVCCIKCCRN</sequence>
<evidence type="ECO:0000256" key="2">
    <source>
        <dbReference type="SAM" id="SignalP"/>
    </source>
</evidence>
<keyword evidence="2" id="KW-0732">Signal</keyword>
<dbReference type="OrthoDB" id="6088219at2759"/>
<dbReference type="EMBL" id="CACVKT020002531">
    <property type="protein sequence ID" value="CAC5378259.1"/>
    <property type="molecule type" value="Genomic_DNA"/>
</dbReference>
<keyword evidence="1" id="KW-0472">Membrane</keyword>
<evidence type="ECO:0000256" key="1">
    <source>
        <dbReference type="SAM" id="Phobius"/>
    </source>
</evidence>
<evidence type="ECO:0000313" key="3">
    <source>
        <dbReference type="EMBL" id="CAC5378259.1"/>
    </source>
</evidence>
<gene>
    <name evidence="3" type="ORF">MCOR_14474</name>
</gene>
<organism evidence="3 4">
    <name type="scientific">Mytilus coruscus</name>
    <name type="common">Sea mussel</name>
    <dbReference type="NCBI Taxonomy" id="42192"/>
    <lineage>
        <taxon>Eukaryota</taxon>
        <taxon>Metazoa</taxon>
        <taxon>Spiralia</taxon>
        <taxon>Lophotrochozoa</taxon>
        <taxon>Mollusca</taxon>
        <taxon>Bivalvia</taxon>
        <taxon>Autobranchia</taxon>
        <taxon>Pteriomorphia</taxon>
        <taxon>Mytilida</taxon>
        <taxon>Mytiloidea</taxon>
        <taxon>Mytilidae</taxon>
        <taxon>Mytilinae</taxon>
        <taxon>Mytilus</taxon>
    </lineage>
</organism>
<feature type="chain" id="PRO_5026657670" evidence="2">
    <location>
        <begin position="20"/>
        <end position="454"/>
    </location>
</feature>